<keyword evidence="2" id="KW-1185">Reference proteome</keyword>
<organism evidence="1 2">
    <name type="scientific">Pelobates cultripes</name>
    <name type="common">Western spadefoot toad</name>
    <dbReference type="NCBI Taxonomy" id="61616"/>
    <lineage>
        <taxon>Eukaryota</taxon>
        <taxon>Metazoa</taxon>
        <taxon>Chordata</taxon>
        <taxon>Craniata</taxon>
        <taxon>Vertebrata</taxon>
        <taxon>Euteleostomi</taxon>
        <taxon>Amphibia</taxon>
        <taxon>Batrachia</taxon>
        <taxon>Anura</taxon>
        <taxon>Pelobatoidea</taxon>
        <taxon>Pelobatidae</taxon>
        <taxon>Pelobates</taxon>
    </lineage>
</organism>
<accession>A0AAD1R381</accession>
<name>A0AAD1R381_PELCU</name>
<sequence length="149" mass="16792">MLSESLDAKSVENLLLMVRKTLEIPEDTHTVGGVDKHFSDQHKQKLSFPRHRAIKEVVMSEGKRSEKRLPFQGKLEKLSPLEEETSRMLTTPPKVDAPISRVVRKVMLPLDSSALLREPMDCKLDGDLSKIPDQYSFRGWLSPSSSPGP</sequence>
<dbReference type="AlphaFoldDB" id="A0AAD1R381"/>
<dbReference type="Proteomes" id="UP001295444">
    <property type="component" value="Chromosome 01"/>
</dbReference>
<proteinExistence type="predicted"/>
<evidence type="ECO:0000313" key="1">
    <source>
        <dbReference type="EMBL" id="CAH2223047.1"/>
    </source>
</evidence>
<reference evidence="1" key="1">
    <citation type="submission" date="2022-03" db="EMBL/GenBank/DDBJ databases">
        <authorList>
            <person name="Alioto T."/>
            <person name="Alioto T."/>
            <person name="Gomez Garrido J."/>
        </authorList>
    </citation>
    <scope>NUCLEOTIDE SEQUENCE</scope>
</reference>
<evidence type="ECO:0000313" key="2">
    <source>
        <dbReference type="Proteomes" id="UP001295444"/>
    </source>
</evidence>
<dbReference type="Gene3D" id="1.10.287.3160">
    <property type="match status" value="1"/>
</dbReference>
<dbReference type="EMBL" id="OW240912">
    <property type="protein sequence ID" value="CAH2223047.1"/>
    <property type="molecule type" value="Genomic_DNA"/>
</dbReference>
<gene>
    <name evidence="1" type="ORF">PECUL_23A044008</name>
</gene>
<protein>
    <submittedName>
        <fullName evidence="1">Uncharacterized protein</fullName>
    </submittedName>
</protein>